<reference evidence="2 3" key="1">
    <citation type="journal article" date="2018" name="Evol. Lett.">
        <title>Horizontal gene cluster transfer increased hallucinogenic mushroom diversity.</title>
        <authorList>
            <person name="Reynolds H.T."/>
            <person name="Vijayakumar V."/>
            <person name="Gluck-Thaler E."/>
            <person name="Korotkin H.B."/>
            <person name="Matheny P.B."/>
            <person name="Slot J.C."/>
        </authorList>
    </citation>
    <scope>NUCLEOTIDE SEQUENCE [LARGE SCALE GENOMIC DNA]</scope>
    <source>
        <strain evidence="2 3">2629</strain>
    </source>
</reference>
<feature type="signal peptide" evidence="1">
    <location>
        <begin position="1"/>
        <end position="25"/>
    </location>
</feature>
<evidence type="ECO:0000256" key="1">
    <source>
        <dbReference type="SAM" id="SignalP"/>
    </source>
</evidence>
<dbReference type="OrthoDB" id="2550823at2759"/>
<dbReference type="InParanoid" id="A0A409YBJ7"/>
<keyword evidence="1" id="KW-0732">Signal</keyword>
<accession>A0A409YBJ7</accession>
<comment type="caution">
    <text evidence="2">The sequence shown here is derived from an EMBL/GenBank/DDBJ whole genome shotgun (WGS) entry which is preliminary data.</text>
</comment>
<dbReference type="Proteomes" id="UP000284842">
    <property type="component" value="Unassembled WGS sequence"/>
</dbReference>
<protein>
    <submittedName>
        <fullName evidence="2">Uncharacterized protein</fullName>
    </submittedName>
</protein>
<organism evidence="2 3">
    <name type="scientific">Panaeolus cyanescens</name>
    <dbReference type="NCBI Taxonomy" id="181874"/>
    <lineage>
        <taxon>Eukaryota</taxon>
        <taxon>Fungi</taxon>
        <taxon>Dikarya</taxon>
        <taxon>Basidiomycota</taxon>
        <taxon>Agaricomycotina</taxon>
        <taxon>Agaricomycetes</taxon>
        <taxon>Agaricomycetidae</taxon>
        <taxon>Agaricales</taxon>
        <taxon>Agaricineae</taxon>
        <taxon>Galeropsidaceae</taxon>
        <taxon>Panaeolus</taxon>
    </lineage>
</organism>
<dbReference type="EMBL" id="NHTK01001314">
    <property type="protein sequence ID" value="PPR00370.1"/>
    <property type="molecule type" value="Genomic_DNA"/>
</dbReference>
<gene>
    <name evidence="2" type="ORF">CVT24_004404</name>
</gene>
<feature type="chain" id="PRO_5019530892" evidence="1">
    <location>
        <begin position="26"/>
        <end position="175"/>
    </location>
</feature>
<dbReference type="AlphaFoldDB" id="A0A409YBJ7"/>
<sequence>MSVRSPFAGIFLLHIALEIPVAVQGIISPENLPFLQLNNTAVVLLKVCNPFIQAYRLLRYGMQQLRSCIVALLCFPLPGTSHFPTSYPANEHWQSACASTTPSVPRFCTKRQDSYLTHSAPLSNRASFSQSLGRSMKITPENLWGTLHGFVGLGMVVWWQATVQLTAMARQAQRG</sequence>
<name>A0A409YBJ7_9AGAR</name>
<keyword evidence="3" id="KW-1185">Reference proteome</keyword>
<evidence type="ECO:0000313" key="3">
    <source>
        <dbReference type="Proteomes" id="UP000284842"/>
    </source>
</evidence>
<evidence type="ECO:0000313" key="2">
    <source>
        <dbReference type="EMBL" id="PPR00370.1"/>
    </source>
</evidence>
<proteinExistence type="predicted"/>
<dbReference type="STRING" id="181874.A0A409YBJ7"/>